<evidence type="ECO:0000256" key="1">
    <source>
        <dbReference type="ARBA" id="ARBA00007626"/>
    </source>
</evidence>
<protein>
    <recommendedName>
        <fullName evidence="7">Pentatricopeptide repeat-containing protein</fullName>
    </recommendedName>
</protein>
<evidence type="ECO:0000256" key="4">
    <source>
        <dbReference type="SAM" id="MobiDB-lite"/>
    </source>
</evidence>
<comment type="similarity">
    <text evidence="1">Belongs to the PPR family. P subfamily.</text>
</comment>
<evidence type="ECO:0008006" key="7">
    <source>
        <dbReference type="Google" id="ProtNLM"/>
    </source>
</evidence>
<dbReference type="Gene3D" id="1.25.40.10">
    <property type="entry name" value="Tetratricopeptide repeat domain"/>
    <property type="match status" value="3"/>
</dbReference>
<feature type="repeat" description="PPR" evidence="3">
    <location>
        <begin position="343"/>
        <end position="377"/>
    </location>
</feature>
<reference evidence="5 6" key="1">
    <citation type="journal article" date="2024" name="Plant Biotechnol. J.">
        <title>Dendrobium thyrsiflorum genome and its molecular insights into genes involved in important horticultural traits.</title>
        <authorList>
            <person name="Chen B."/>
            <person name="Wang J.Y."/>
            <person name="Zheng P.J."/>
            <person name="Li K.L."/>
            <person name="Liang Y.M."/>
            <person name="Chen X.F."/>
            <person name="Zhang C."/>
            <person name="Zhao X."/>
            <person name="He X."/>
            <person name="Zhang G.Q."/>
            <person name="Liu Z.J."/>
            <person name="Xu Q."/>
        </authorList>
    </citation>
    <scope>NUCLEOTIDE SEQUENCE [LARGE SCALE GENOMIC DNA]</scope>
    <source>
        <strain evidence="5">GZMU011</strain>
    </source>
</reference>
<comment type="caution">
    <text evidence="5">The sequence shown here is derived from an EMBL/GenBank/DDBJ whole genome shotgun (WGS) entry which is preliminary data.</text>
</comment>
<organism evidence="5 6">
    <name type="scientific">Dendrobium thyrsiflorum</name>
    <name type="common">Pinecone-like raceme dendrobium</name>
    <name type="synonym">Orchid</name>
    <dbReference type="NCBI Taxonomy" id="117978"/>
    <lineage>
        <taxon>Eukaryota</taxon>
        <taxon>Viridiplantae</taxon>
        <taxon>Streptophyta</taxon>
        <taxon>Embryophyta</taxon>
        <taxon>Tracheophyta</taxon>
        <taxon>Spermatophyta</taxon>
        <taxon>Magnoliopsida</taxon>
        <taxon>Liliopsida</taxon>
        <taxon>Asparagales</taxon>
        <taxon>Orchidaceae</taxon>
        <taxon>Epidendroideae</taxon>
        <taxon>Malaxideae</taxon>
        <taxon>Dendrobiinae</taxon>
        <taxon>Dendrobium</taxon>
    </lineage>
</organism>
<feature type="repeat" description="PPR" evidence="3">
    <location>
        <begin position="273"/>
        <end position="307"/>
    </location>
</feature>
<evidence type="ECO:0000313" key="5">
    <source>
        <dbReference type="EMBL" id="KAL0927354.1"/>
    </source>
</evidence>
<dbReference type="InterPro" id="IPR002885">
    <property type="entry name" value="PPR_rpt"/>
</dbReference>
<keyword evidence="6" id="KW-1185">Reference proteome</keyword>
<feature type="repeat" description="PPR" evidence="3">
    <location>
        <begin position="192"/>
        <end position="226"/>
    </location>
</feature>
<dbReference type="Pfam" id="PF01535">
    <property type="entry name" value="PPR"/>
    <property type="match status" value="2"/>
</dbReference>
<feature type="repeat" description="PPR" evidence="3">
    <location>
        <begin position="228"/>
        <end position="262"/>
    </location>
</feature>
<evidence type="ECO:0000256" key="2">
    <source>
        <dbReference type="ARBA" id="ARBA00022737"/>
    </source>
</evidence>
<feature type="repeat" description="PPR" evidence="3">
    <location>
        <begin position="413"/>
        <end position="447"/>
    </location>
</feature>
<evidence type="ECO:0000313" key="6">
    <source>
        <dbReference type="Proteomes" id="UP001552299"/>
    </source>
</evidence>
<dbReference type="NCBIfam" id="TIGR00756">
    <property type="entry name" value="PPR"/>
    <property type="match status" value="3"/>
</dbReference>
<name>A0ABD0VQA4_DENTH</name>
<dbReference type="PROSITE" id="PS51375">
    <property type="entry name" value="PPR"/>
    <property type="match status" value="5"/>
</dbReference>
<dbReference type="EMBL" id="JANQDX010000002">
    <property type="protein sequence ID" value="KAL0927354.1"/>
    <property type="molecule type" value="Genomic_DNA"/>
</dbReference>
<dbReference type="PANTHER" id="PTHR47874:SF7">
    <property type="entry name" value="BNAA05G30910D PROTEIN"/>
    <property type="match status" value="1"/>
</dbReference>
<dbReference type="Proteomes" id="UP001552299">
    <property type="component" value="Unassembled WGS sequence"/>
</dbReference>
<dbReference type="InterPro" id="IPR044179">
    <property type="entry name" value="PPR5-like"/>
</dbReference>
<proteinExistence type="inferred from homology"/>
<accession>A0ABD0VQA4</accession>
<feature type="region of interest" description="Disordered" evidence="4">
    <location>
        <begin position="37"/>
        <end position="87"/>
    </location>
</feature>
<sequence>MATTSFISLSASFLPFQWKDGKVAEVPTLRGYLCSVRSRPTRKSSSSSSSPPGVSSAPKKVPVAKEPPSPPKKRHWKEGKFPGVSESSIAGFSQTPIKNVKKKIDDRAAAKAWACTVTEALSERIQKKQWDRLGLMGGCNRSEDDCTFVDTCTSVGMEVFFPFIRMLHTLDCQVVRAGELFETMVEEGIEPTSALYTALLAAYCRCNILDKAFSILTKMKTLPLCQPDVFTYSTLLKACVEASRFELIDTLYQDMRERMIVPNTVTQNIVLGDVWTMNIIMGLFSMKGEIDMMEKWYEKFRSIGIEPETRTFNILISVYGRKRMYDKITLVMEYMRKLAFPWTTSTYNNIIEAFASVGDVKSMEYAFDQMRAEGMKADTNTFRYLITGYGNSGLFHKVVSSIKLAERFEIPHNTSFYNAVIYACSKAGDLTEMERVFKCMKERHYMPDSTTYSILVETYRKEGMNDKIYNLEQEEGRSFGIKLFAE</sequence>
<gene>
    <name evidence="5" type="ORF">M5K25_001517</name>
</gene>
<evidence type="ECO:0000256" key="3">
    <source>
        <dbReference type="PROSITE-ProRule" id="PRU00708"/>
    </source>
</evidence>
<dbReference type="PANTHER" id="PTHR47874">
    <property type="entry name" value="EXPRESSED PROTEIN"/>
    <property type="match status" value="1"/>
</dbReference>
<dbReference type="AlphaFoldDB" id="A0ABD0VQA4"/>
<feature type="compositionally biased region" description="Low complexity" evidence="4">
    <location>
        <begin position="37"/>
        <end position="64"/>
    </location>
</feature>
<keyword evidence="2" id="KW-0677">Repeat</keyword>
<dbReference type="InterPro" id="IPR011990">
    <property type="entry name" value="TPR-like_helical_dom_sf"/>
</dbReference>
<dbReference type="Pfam" id="PF13041">
    <property type="entry name" value="PPR_2"/>
    <property type="match status" value="3"/>
</dbReference>